<keyword evidence="2" id="KW-0540">Nuclease</keyword>
<reference evidence="2 3" key="1">
    <citation type="journal article" date="2014" name="PLoS Genet.">
        <title>Phylogenetically driven sequencing of extremely halophilic archaea reveals strategies for static and dynamic osmo-response.</title>
        <authorList>
            <person name="Becker E.A."/>
            <person name="Seitzer P.M."/>
            <person name="Tritt A."/>
            <person name="Larsen D."/>
            <person name="Krusor M."/>
            <person name="Yao A.I."/>
            <person name="Wu D."/>
            <person name="Madern D."/>
            <person name="Eisen J.A."/>
            <person name="Darling A.E."/>
            <person name="Facciotti M.T."/>
        </authorList>
    </citation>
    <scope>NUCLEOTIDE SEQUENCE [LARGE SCALE GENOMIC DNA]</scope>
    <source>
        <strain evidence="2 3">JCM 14978</strain>
    </source>
</reference>
<gene>
    <name evidence="2" type="ORF">C468_04744</name>
</gene>
<dbReference type="GO" id="GO:0004519">
    <property type="term" value="F:endonuclease activity"/>
    <property type="evidence" value="ECO:0007669"/>
    <property type="project" value="UniProtKB-KW"/>
</dbReference>
<proteinExistence type="predicted"/>
<dbReference type="AlphaFoldDB" id="M0P8C8"/>
<accession>M0P8C8</accession>
<keyword evidence="2" id="KW-0255">Endonuclease</keyword>
<comment type="caution">
    <text evidence="2">The sequence shown here is derived from an EMBL/GenBank/DDBJ whole genome shotgun (WGS) entry which is preliminary data.</text>
</comment>
<dbReference type="EMBL" id="AOJH01000035">
    <property type="protein sequence ID" value="EMA66286.1"/>
    <property type="molecule type" value="Genomic_DNA"/>
</dbReference>
<keyword evidence="2" id="KW-0378">Hydrolase</keyword>
<dbReference type="Proteomes" id="UP000011546">
    <property type="component" value="Unassembled WGS sequence"/>
</dbReference>
<keyword evidence="3" id="KW-1185">Reference proteome</keyword>
<feature type="region of interest" description="Disordered" evidence="1">
    <location>
        <begin position="22"/>
        <end position="51"/>
    </location>
</feature>
<evidence type="ECO:0000256" key="1">
    <source>
        <dbReference type="SAM" id="MobiDB-lite"/>
    </source>
</evidence>
<evidence type="ECO:0000313" key="2">
    <source>
        <dbReference type="EMBL" id="EMA66286.1"/>
    </source>
</evidence>
<evidence type="ECO:0000313" key="3">
    <source>
        <dbReference type="Proteomes" id="UP000011546"/>
    </source>
</evidence>
<organism evidence="2 3">
    <name type="scientific">Halorubrum kocurii JCM 14978</name>
    <dbReference type="NCBI Taxonomy" id="1230456"/>
    <lineage>
        <taxon>Archaea</taxon>
        <taxon>Methanobacteriati</taxon>
        <taxon>Methanobacteriota</taxon>
        <taxon>Stenosarchaea group</taxon>
        <taxon>Halobacteria</taxon>
        <taxon>Halobacteriales</taxon>
        <taxon>Haloferacaceae</taxon>
        <taxon>Halorubrum</taxon>
    </lineage>
</organism>
<sequence>MDDLSGFEFEDVMEGVFRNLVDENVGSADRPLPLAPRHRRDAETPRSASTP</sequence>
<protein>
    <submittedName>
        <fullName evidence="2">Restriction endonuclease</fullName>
    </submittedName>
</protein>
<name>M0P8C8_9EURY</name>
<dbReference type="STRING" id="1230456.C468_04744"/>